<protein>
    <submittedName>
        <fullName evidence="1">Uncharacterized protein</fullName>
    </submittedName>
</protein>
<keyword evidence="2" id="KW-1185">Reference proteome</keyword>
<feature type="non-terminal residue" evidence="1">
    <location>
        <position position="53"/>
    </location>
</feature>
<evidence type="ECO:0000313" key="2">
    <source>
        <dbReference type="Proteomes" id="UP000595437"/>
    </source>
</evidence>
<dbReference type="Proteomes" id="UP000595437">
    <property type="component" value="Chromosome 12"/>
</dbReference>
<gene>
    <name evidence="1" type="ORF">FKW44_017848</name>
</gene>
<dbReference type="AlphaFoldDB" id="A0A7T8GTP5"/>
<dbReference type="EMBL" id="CP045901">
    <property type="protein sequence ID" value="QQP37552.1"/>
    <property type="molecule type" value="Genomic_DNA"/>
</dbReference>
<proteinExistence type="predicted"/>
<feature type="non-terminal residue" evidence="1">
    <location>
        <position position="1"/>
    </location>
</feature>
<evidence type="ECO:0000313" key="1">
    <source>
        <dbReference type="EMBL" id="QQP37552.1"/>
    </source>
</evidence>
<reference evidence="2" key="1">
    <citation type="submission" date="2021-01" db="EMBL/GenBank/DDBJ databases">
        <title>Caligus Genome Assembly.</title>
        <authorList>
            <person name="Gallardo-Escarate C."/>
        </authorList>
    </citation>
    <scope>NUCLEOTIDE SEQUENCE [LARGE SCALE GENOMIC DNA]</scope>
</reference>
<name>A0A7T8GTP5_CALRO</name>
<sequence>LQGPFVLWSYGPIMQTMVCLPQTQEFKIKNGAFIQILFTIPFGKHEKQVNLAA</sequence>
<organism evidence="1 2">
    <name type="scientific">Caligus rogercresseyi</name>
    <name type="common">Sea louse</name>
    <dbReference type="NCBI Taxonomy" id="217165"/>
    <lineage>
        <taxon>Eukaryota</taxon>
        <taxon>Metazoa</taxon>
        <taxon>Ecdysozoa</taxon>
        <taxon>Arthropoda</taxon>
        <taxon>Crustacea</taxon>
        <taxon>Multicrustacea</taxon>
        <taxon>Hexanauplia</taxon>
        <taxon>Copepoda</taxon>
        <taxon>Siphonostomatoida</taxon>
        <taxon>Caligidae</taxon>
        <taxon>Caligus</taxon>
    </lineage>
</organism>
<accession>A0A7T8GTP5</accession>